<dbReference type="EMBL" id="MNAN01000032">
    <property type="protein sequence ID" value="OHU94960.1"/>
    <property type="molecule type" value="Genomic_DNA"/>
</dbReference>
<evidence type="ECO:0000313" key="1">
    <source>
        <dbReference type="EMBL" id="OHU94960.1"/>
    </source>
</evidence>
<dbReference type="AlphaFoldDB" id="A0A1S1N9L2"/>
<dbReference type="STRING" id="327939.BIW53_13160"/>
<accession>A0A1S1N9L2</accession>
<sequence>MNSEFDKYISNLVANKANFPDSLFEFGTDQKRYELNHPKSLHDSWVTSLTIAENRNRKRPFDASLSIILTLLGQQHDRDIILTYSNVKSYELIGHENGINYNDTYHGDVLTHEVSFENELYKHIIELRSGSIFKVRFTEFKVNEYVYT</sequence>
<organism evidence="1 2">
    <name type="scientific">Pseudoalteromonas byunsanensis</name>
    <dbReference type="NCBI Taxonomy" id="327939"/>
    <lineage>
        <taxon>Bacteria</taxon>
        <taxon>Pseudomonadati</taxon>
        <taxon>Pseudomonadota</taxon>
        <taxon>Gammaproteobacteria</taxon>
        <taxon>Alteromonadales</taxon>
        <taxon>Pseudoalteromonadaceae</taxon>
        <taxon>Pseudoalteromonas</taxon>
    </lineage>
</organism>
<protein>
    <submittedName>
        <fullName evidence="1">Uncharacterized protein</fullName>
    </submittedName>
</protein>
<dbReference type="OrthoDB" id="9154492at2"/>
<dbReference type="RefSeq" id="WP_070992476.1">
    <property type="nucleotide sequence ID" value="NZ_CBCSHD010000018.1"/>
</dbReference>
<name>A0A1S1N9L2_9GAMM</name>
<reference evidence="1 2" key="1">
    <citation type="submission" date="2016-10" db="EMBL/GenBank/DDBJ databases">
        <title>Pseudoalteromonas amylolytica sp. nov., isolated from the surface seawater.</title>
        <authorList>
            <person name="Wu Y.-H."/>
            <person name="Cheng H."/>
            <person name="Jin X.-B."/>
            <person name="Wang C.-S."/>
            <person name="Xu X.-W."/>
        </authorList>
    </citation>
    <scope>NUCLEOTIDE SEQUENCE [LARGE SCALE GENOMIC DNA]</scope>
    <source>
        <strain evidence="1 2">JCM 12483</strain>
    </source>
</reference>
<keyword evidence="2" id="KW-1185">Reference proteome</keyword>
<gene>
    <name evidence="1" type="ORF">BIW53_13160</name>
</gene>
<evidence type="ECO:0000313" key="2">
    <source>
        <dbReference type="Proteomes" id="UP000180253"/>
    </source>
</evidence>
<dbReference type="Proteomes" id="UP000180253">
    <property type="component" value="Unassembled WGS sequence"/>
</dbReference>
<comment type="caution">
    <text evidence="1">The sequence shown here is derived from an EMBL/GenBank/DDBJ whole genome shotgun (WGS) entry which is preliminary data.</text>
</comment>
<proteinExistence type="predicted"/>